<feature type="non-terminal residue" evidence="1">
    <location>
        <position position="177"/>
    </location>
</feature>
<feature type="non-terminal residue" evidence="1">
    <location>
        <position position="1"/>
    </location>
</feature>
<keyword evidence="2" id="KW-1185">Reference proteome</keyword>
<proteinExistence type="predicted"/>
<dbReference type="EMBL" id="AIMC01000030">
    <property type="protein sequence ID" value="EJF75507.1"/>
    <property type="molecule type" value="Genomic_DNA"/>
</dbReference>
<dbReference type="Gene3D" id="4.10.80.270">
    <property type="match status" value="1"/>
</dbReference>
<dbReference type="InterPro" id="IPR011049">
    <property type="entry name" value="Serralysin-like_metalloprot_C"/>
</dbReference>
<dbReference type="AlphaFoldDB" id="J1IV92"/>
<accession>J1IV92</accession>
<name>J1IV92_9HYPH</name>
<gene>
    <name evidence="1" type="ORF">ME7_01199</name>
</gene>
<reference evidence="1 2" key="1">
    <citation type="submission" date="2012-03" db="EMBL/GenBank/DDBJ databases">
        <title>The Genome Sequence of Bartonella birtlesii LL-WM9.</title>
        <authorList>
            <consortium name="The Broad Institute Genome Sequencing Platform"/>
            <consortium name="The Broad Institute Genome Sequencing Center for Infectious Disease"/>
            <person name="Feldgarden M."/>
            <person name="Kirby J."/>
            <person name="Kosoy M."/>
            <person name="Birtles R."/>
            <person name="Probert W.S."/>
            <person name="Chiaraviglio L."/>
            <person name="Young S.K."/>
            <person name="Zeng Q."/>
            <person name="Gargeya S."/>
            <person name="Fitzgerald M."/>
            <person name="Haas B."/>
            <person name="Abouelleil A."/>
            <person name="Alvarado L."/>
            <person name="Arachchi H.M."/>
            <person name="Berlin A."/>
            <person name="Chapman S.B."/>
            <person name="Gearin G."/>
            <person name="Goldberg J."/>
            <person name="Griggs A."/>
            <person name="Gujja S."/>
            <person name="Hansen M."/>
            <person name="Heiman D."/>
            <person name="Howarth C."/>
            <person name="Larimer J."/>
            <person name="Lui A."/>
            <person name="MacDonald P.J.P."/>
            <person name="McCowen C."/>
            <person name="Montmayeur A."/>
            <person name="Murphy C."/>
            <person name="Neiman D."/>
            <person name="Pearson M."/>
            <person name="Priest M."/>
            <person name="Roberts A."/>
            <person name="Saif S."/>
            <person name="Shea T."/>
            <person name="Sisk P."/>
            <person name="Stolte C."/>
            <person name="Sykes S."/>
            <person name="Wortman J."/>
            <person name="Nusbaum C."/>
            <person name="Birren B."/>
        </authorList>
    </citation>
    <scope>NUCLEOTIDE SEQUENCE [LARGE SCALE GENOMIC DNA]</scope>
    <source>
        <strain evidence="1 2">LL-WM9</strain>
    </source>
</reference>
<comment type="caution">
    <text evidence="1">The sequence shown here is derived from an EMBL/GenBank/DDBJ whole genome shotgun (WGS) entry which is preliminary data.</text>
</comment>
<dbReference type="HOGENOM" id="CLU_1520909_0_0_5"/>
<dbReference type="SUPFAM" id="SSF101967">
    <property type="entry name" value="Adhesin YadA, collagen-binding domain"/>
    <property type="match status" value="1"/>
</dbReference>
<sequence length="177" mass="18172">TGNNILDATGLVIGNGPKITTSGIDAGGKKILAIANGEISATSADAVTGNQLHNLGSSVAKYFGGNASYQNGTWTASTFTVKKFASDGSVSDGIYNDVSSAFAGIGDSFANVKDKFKSIKEEITKEIEKDIAASQGDALLWDKSKGAFVATHGDNKESNKITSLKNGEISATSTDAV</sequence>
<dbReference type="Gene3D" id="2.20.70.140">
    <property type="match status" value="1"/>
</dbReference>
<dbReference type="Proteomes" id="UP000008748">
    <property type="component" value="Unassembled WGS sequence"/>
</dbReference>
<evidence type="ECO:0000313" key="1">
    <source>
        <dbReference type="EMBL" id="EJF75507.1"/>
    </source>
</evidence>
<evidence type="ECO:0000313" key="2">
    <source>
        <dbReference type="Proteomes" id="UP000008748"/>
    </source>
</evidence>
<evidence type="ECO:0008006" key="3">
    <source>
        <dbReference type="Google" id="ProtNLM"/>
    </source>
</evidence>
<protein>
    <recommendedName>
        <fullName evidence="3">Trimeric autotransporter adhesin YadA-like stalk domain-containing protein</fullName>
    </recommendedName>
</protein>
<dbReference type="Gene3D" id="1.20.5.170">
    <property type="match status" value="1"/>
</dbReference>
<organism evidence="1 2">
    <name type="scientific">Bartonella birtlesii LL-WM9</name>
    <dbReference type="NCBI Taxonomy" id="1094552"/>
    <lineage>
        <taxon>Bacteria</taxon>
        <taxon>Pseudomonadati</taxon>
        <taxon>Pseudomonadota</taxon>
        <taxon>Alphaproteobacteria</taxon>
        <taxon>Hyphomicrobiales</taxon>
        <taxon>Bartonellaceae</taxon>
        <taxon>Bartonella</taxon>
    </lineage>
</organism>